<protein>
    <submittedName>
        <fullName evidence="2">Uncharacterized protein</fullName>
    </submittedName>
</protein>
<sequence>MPPSPTKRGPPKLPIENRSTTGPPGASPVSRHTRTSPGGPSKYRPRADPGGKVRWADYTPTHQLHDYTPSPWPQDGRGFDFGAFSGAFPTPGYPSEGGHEPSTVWPATPTPSGGGGAYGFDFMGGDRLDFLPPPPSGFDHMTLSMQAPPRVAAMAAAAAHAAAAAAAAAAGAVDGRRLGKSSQRFEALNGLRQKVKNTFIEVDEGEDNEDLGLPSKARTMPNVLTKQLSGLSSTECRDLEDECRPKYCF</sequence>
<dbReference type="Proteomes" id="UP000654075">
    <property type="component" value="Unassembled WGS sequence"/>
</dbReference>
<reference evidence="2" key="1">
    <citation type="submission" date="2021-02" db="EMBL/GenBank/DDBJ databases">
        <authorList>
            <person name="Dougan E. K."/>
            <person name="Rhodes N."/>
            <person name="Thang M."/>
            <person name="Chan C."/>
        </authorList>
    </citation>
    <scope>NUCLEOTIDE SEQUENCE</scope>
</reference>
<feature type="compositionally biased region" description="Basic and acidic residues" evidence="1">
    <location>
        <begin position="45"/>
        <end position="55"/>
    </location>
</feature>
<organism evidence="2 3">
    <name type="scientific">Polarella glacialis</name>
    <name type="common">Dinoflagellate</name>
    <dbReference type="NCBI Taxonomy" id="89957"/>
    <lineage>
        <taxon>Eukaryota</taxon>
        <taxon>Sar</taxon>
        <taxon>Alveolata</taxon>
        <taxon>Dinophyceae</taxon>
        <taxon>Suessiales</taxon>
        <taxon>Suessiaceae</taxon>
        <taxon>Polarella</taxon>
    </lineage>
</organism>
<dbReference type="EMBL" id="CAJNNV010000541">
    <property type="protein sequence ID" value="CAE8582939.1"/>
    <property type="molecule type" value="Genomic_DNA"/>
</dbReference>
<proteinExistence type="predicted"/>
<feature type="region of interest" description="Disordered" evidence="1">
    <location>
        <begin position="1"/>
        <end position="56"/>
    </location>
</feature>
<accession>A0A813D5W3</accession>
<keyword evidence="3" id="KW-1185">Reference proteome</keyword>
<evidence type="ECO:0000256" key="1">
    <source>
        <dbReference type="SAM" id="MobiDB-lite"/>
    </source>
</evidence>
<comment type="caution">
    <text evidence="2">The sequence shown here is derived from an EMBL/GenBank/DDBJ whole genome shotgun (WGS) entry which is preliminary data.</text>
</comment>
<name>A0A813D5W3_POLGL</name>
<gene>
    <name evidence="2" type="ORF">PGLA1383_LOCUS1928</name>
</gene>
<evidence type="ECO:0000313" key="2">
    <source>
        <dbReference type="EMBL" id="CAE8582939.1"/>
    </source>
</evidence>
<evidence type="ECO:0000313" key="3">
    <source>
        <dbReference type="Proteomes" id="UP000654075"/>
    </source>
</evidence>
<dbReference type="AlphaFoldDB" id="A0A813D5W3"/>